<dbReference type="eggNOG" id="COG3704">
    <property type="taxonomic scope" value="Bacteria"/>
</dbReference>
<evidence type="ECO:0000256" key="8">
    <source>
        <dbReference type="SAM" id="Phobius"/>
    </source>
</evidence>
<dbReference type="GO" id="GO:0030255">
    <property type="term" value="P:protein secretion by the type IV secretion system"/>
    <property type="evidence" value="ECO:0007669"/>
    <property type="project" value="InterPro"/>
</dbReference>
<dbReference type="HOGENOM" id="CLU_275316_0_0_5"/>
<proteinExistence type="inferred from homology"/>
<feature type="compositionally biased region" description="Basic and acidic residues" evidence="7">
    <location>
        <begin position="976"/>
        <end position="1004"/>
    </location>
</feature>
<dbReference type="InterPro" id="IPR007688">
    <property type="entry name" value="Conjugal_tfr_TrbL/VirB6"/>
</dbReference>
<dbReference type="STRING" id="222891.NSE_0860"/>
<feature type="chain" id="PRO_5004207824" evidence="9">
    <location>
        <begin position="19"/>
        <end position="1169"/>
    </location>
</feature>
<evidence type="ECO:0000256" key="4">
    <source>
        <dbReference type="ARBA" id="ARBA00022729"/>
    </source>
</evidence>
<name>Q2GCR9_EHRS3</name>
<keyword evidence="4 9" id="KW-0732">Signal</keyword>
<accession>Q2GCR9</accession>
<feature type="transmembrane region" description="Helical" evidence="8">
    <location>
        <begin position="725"/>
        <end position="754"/>
    </location>
</feature>
<dbReference type="KEGG" id="nse:NSE_0860"/>
<dbReference type="Pfam" id="PF04610">
    <property type="entry name" value="TrbL"/>
    <property type="match status" value="1"/>
</dbReference>
<sequence>MRRVVLGLLLLLSACDMGCIYPGDGVSANFTNVIVPAYLEGMDPSKPSTLWVDSGIKIREGEEVPFGVIGDIDLCGKLFNRKEFEICSEWNCQVIEVGNRFCANGAPAGIHNPSDLSDAKNKEPLCEKASTTHERYYVDTYLEVSPGEKVLFELIPVVSVNLVDCDNIPLGFSWYNNEDLKDVKGKKMQLVSGGEVDPVAICKAGGEVHLQRGGNKLQVFLPPSLKGELLNSALVGNGYTPRSNRVIVGNGEGKWIEAAAVDMRVIVPHIFSDEKFCDAGFKSQVDHEEIRKGKKISWEYKYKDSCDSKKDEGKLKRFETYKVNKMCGNFISDSTYKDGIYSIRYDEDFDSLNPCFRARRRNKSDLERAWADLLVAKIGRAGKDKSTLLLSDDEAQLCIYNIGTEETNLYGNRVKRCVDVGEYGGSVPSLELNTWFTIPRSISGGSPLLLGIAGNEDSSKNSVYSGYRVRVRKSCSYQNGEKLYVYIGDGPPSIAPGVSHPNVHELRFNADTPKRAVVNPLNIDSSTYSLSFNGSGKVYFGIAGAADSSLVKAVKTGKYLPSEDNKYTVSIVQERWYPNFSGPFNTIYHAIVKLFYGKGQKNPYGKPEATGVIVQIYNAIVGKIAPAVQALIVLYLVTYGLSFLLGIIRDPRSDVVMRVMKVAFILLLVSDYSWKFFGETIFDLFVNSSNELIYYFTGNLSGKYSPDSTFEFLDRTVGVIITNQFWLRMLALFLSGPAGWFIMSIILWGVFLFFSCIIEAMVIYLMILIATGLLFLLAPIFITFLIFQRTKPLFEGWLKMLISFALRPIFIFGTLALLNAVMMATLYGVNNFGVCPGCVVSTDIFGSDLCIISSLIPMGFDPGMASMDRFLIPGSTNSGFMGLPVSLVSVIVFLLVAHAMKSFLKITDSMVDMITGTMMGYTGVTGGGSPSDAGHAAYQAMLSVVGLDDATQSEIGQALRSRARSRRSITLEVAEDAEKVPSSEDAALEKAERSSLKDSLEDPNIKSTSLNNEGSSNAPVVTSGAQTDTNREQGIYSLAGAPGVRPGEESIPNPIYEGAPPGGEHIHAGINDVRGQTPYSLAGAPEVRPGEESIPNPIYEGAPPGGEHVHAEMGKQNTHTLLGPSGAEIIREDGSQISPAVESTDSNEETAEPDNGIRTQSQAGDDEKD</sequence>
<feature type="transmembrane region" description="Helical" evidence="8">
    <location>
        <begin position="761"/>
        <end position="787"/>
    </location>
</feature>
<feature type="transmembrane region" description="Helical" evidence="8">
    <location>
        <begin position="880"/>
        <end position="900"/>
    </location>
</feature>
<feature type="region of interest" description="Disordered" evidence="7">
    <location>
        <begin position="1084"/>
        <end position="1111"/>
    </location>
</feature>
<feature type="region of interest" description="Disordered" evidence="7">
    <location>
        <begin position="974"/>
        <end position="1029"/>
    </location>
</feature>
<dbReference type="AlphaFoldDB" id="Q2GCR9"/>
<evidence type="ECO:0000256" key="2">
    <source>
        <dbReference type="ARBA" id="ARBA00007802"/>
    </source>
</evidence>
<feature type="transmembrane region" description="Helical" evidence="8">
    <location>
        <begin position="839"/>
        <end position="860"/>
    </location>
</feature>
<evidence type="ECO:0000256" key="5">
    <source>
        <dbReference type="ARBA" id="ARBA00022989"/>
    </source>
</evidence>
<reference evidence="10 11" key="1">
    <citation type="journal article" date="2006" name="PLoS Genet.">
        <title>Comparative genomics of emerging human ehrlichiosis agents.</title>
        <authorList>
            <person name="Dunning Hotopp J.C."/>
            <person name="Lin M."/>
            <person name="Madupu R."/>
            <person name="Crabtree J."/>
            <person name="Angiuoli S.V."/>
            <person name="Eisen J.A."/>
            <person name="Seshadri R."/>
            <person name="Ren Q."/>
            <person name="Wu M."/>
            <person name="Utterback T.R."/>
            <person name="Smith S."/>
            <person name="Lewis M."/>
            <person name="Khouri H."/>
            <person name="Zhang C."/>
            <person name="Niu H."/>
            <person name="Lin Q."/>
            <person name="Ohashi N."/>
            <person name="Zhi N."/>
            <person name="Nelson W."/>
            <person name="Brinkac L.M."/>
            <person name="Dodson R.J."/>
            <person name="Rosovitz M.J."/>
            <person name="Sundaram J."/>
            <person name="Daugherty S.C."/>
            <person name="Davidsen T."/>
            <person name="Durkin A.S."/>
            <person name="Gwinn M."/>
            <person name="Haft D.H."/>
            <person name="Selengut J.D."/>
            <person name="Sullivan S.A."/>
            <person name="Zafar N."/>
            <person name="Zhou L."/>
            <person name="Benahmed F."/>
            <person name="Forberger H."/>
            <person name="Halpin R."/>
            <person name="Mulligan S."/>
            <person name="Robinson J."/>
            <person name="White O."/>
            <person name="Rikihisa Y."/>
            <person name="Tettelin H."/>
        </authorList>
    </citation>
    <scope>NUCLEOTIDE SEQUENCE [LARGE SCALE GENOMIC DNA]</scope>
    <source>
        <strain evidence="11">ATCC VR-367 / Miyayama</strain>
    </source>
</reference>
<protein>
    <submittedName>
        <fullName evidence="10">Type IV secretion system protein, VirB6 family</fullName>
    </submittedName>
</protein>
<comment type="similarity">
    <text evidence="2">Belongs to the TrbL/VirB6 family.</text>
</comment>
<dbReference type="GO" id="GO:0005886">
    <property type="term" value="C:plasma membrane"/>
    <property type="evidence" value="ECO:0007669"/>
    <property type="project" value="UniProtKB-SubCell"/>
</dbReference>
<keyword evidence="11" id="KW-1185">Reference proteome</keyword>
<keyword evidence="3 8" id="KW-0812">Transmembrane</keyword>
<feature type="transmembrane region" description="Helical" evidence="8">
    <location>
        <begin position="627"/>
        <end position="648"/>
    </location>
</feature>
<feature type="transmembrane region" description="Helical" evidence="8">
    <location>
        <begin position="655"/>
        <end position="674"/>
    </location>
</feature>
<feature type="compositionally biased region" description="Polar residues" evidence="7">
    <location>
        <begin position="1005"/>
        <end position="1028"/>
    </location>
</feature>
<keyword evidence="6 8" id="KW-0472">Membrane</keyword>
<evidence type="ECO:0000256" key="3">
    <source>
        <dbReference type="ARBA" id="ARBA00022692"/>
    </source>
</evidence>
<feature type="signal peptide" evidence="9">
    <location>
        <begin position="1"/>
        <end position="18"/>
    </location>
</feature>
<evidence type="ECO:0000256" key="7">
    <source>
        <dbReference type="SAM" id="MobiDB-lite"/>
    </source>
</evidence>
<dbReference type="EMBL" id="CP000237">
    <property type="protein sequence ID" value="ABD46453.1"/>
    <property type="molecule type" value="Genomic_DNA"/>
</dbReference>
<feature type="transmembrane region" description="Helical" evidence="8">
    <location>
        <begin position="807"/>
        <end position="827"/>
    </location>
</feature>
<dbReference type="PROSITE" id="PS51257">
    <property type="entry name" value="PROKAR_LIPOPROTEIN"/>
    <property type="match status" value="1"/>
</dbReference>
<gene>
    <name evidence="10" type="ordered locus">NSE_0860</name>
</gene>
<dbReference type="RefSeq" id="WP_011452233.1">
    <property type="nucleotide sequence ID" value="NC_007798.1"/>
</dbReference>
<dbReference type="Proteomes" id="UP000001942">
    <property type="component" value="Chromosome"/>
</dbReference>
<evidence type="ECO:0000313" key="11">
    <source>
        <dbReference type="Proteomes" id="UP000001942"/>
    </source>
</evidence>
<keyword evidence="5 8" id="KW-1133">Transmembrane helix</keyword>
<feature type="region of interest" description="Disordered" evidence="7">
    <location>
        <begin position="1132"/>
        <end position="1169"/>
    </location>
</feature>
<evidence type="ECO:0000256" key="6">
    <source>
        <dbReference type="ARBA" id="ARBA00023136"/>
    </source>
</evidence>
<organism evidence="10 11">
    <name type="scientific">Ehrlichia sennetsu (strain ATCC VR-367 / Miyayama)</name>
    <name type="common">Neorickettsia sennetsu</name>
    <dbReference type="NCBI Taxonomy" id="222891"/>
    <lineage>
        <taxon>Bacteria</taxon>
        <taxon>Pseudomonadati</taxon>
        <taxon>Pseudomonadota</taxon>
        <taxon>Alphaproteobacteria</taxon>
        <taxon>Rickettsiales</taxon>
        <taxon>Anaplasmataceae</taxon>
        <taxon>Ehrlichia</taxon>
    </lineage>
</organism>
<evidence type="ECO:0000256" key="9">
    <source>
        <dbReference type="SAM" id="SignalP"/>
    </source>
</evidence>
<evidence type="ECO:0000313" key="10">
    <source>
        <dbReference type="EMBL" id="ABD46453.1"/>
    </source>
</evidence>
<comment type="subcellular location">
    <subcellularLocation>
        <location evidence="1">Cell membrane</location>
        <topology evidence="1">Multi-pass membrane protein</topology>
    </subcellularLocation>
</comment>
<evidence type="ECO:0000256" key="1">
    <source>
        <dbReference type="ARBA" id="ARBA00004651"/>
    </source>
</evidence>
<feature type="compositionally biased region" description="Polar residues" evidence="7">
    <location>
        <begin position="1135"/>
        <end position="1144"/>
    </location>
</feature>